<feature type="transmembrane region" description="Helical" evidence="6">
    <location>
        <begin position="30"/>
        <end position="49"/>
    </location>
</feature>
<evidence type="ECO:0000259" key="7">
    <source>
        <dbReference type="Pfam" id="PF00892"/>
    </source>
</evidence>
<reference evidence="8 9" key="1">
    <citation type="submission" date="2023-03" db="EMBL/GenBank/DDBJ databases">
        <title>Thalassotalea loyana LMG 22536T draft genome sequence.</title>
        <authorList>
            <person name="Sawabe T."/>
        </authorList>
    </citation>
    <scope>NUCLEOTIDE SEQUENCE [LARGE SCALE GENOMIC DNA]</scope>
    <source>
        <strain evidence="8 9">LMG 22536</strain>
    </source>
</reference>
<evidence type="ECO:0000256" key="2">
    <source>
        <dbReference type="ARBA" id="ARBA00007362"/>
    </source>
</evidence>
<evidence type="ECO:0000256" key="1">
    <source>
        <dbReference type="ARBA" id="ARBA00004141"/>
    </source>
</evidence>
<keyword evidence="4 6" id="KW-1133">Transmembrane helix</keyword>
<keyword evidence="5 6" id="KW-0472">Membrane</keyword>
<evidence type="ECO:0000313" key="8">
    <source>
        <dbReference type="EMBL" id="GLX86131.1"/>
    </source>
</evidence>
<feature type="transmembrane region" description="Helical" evidence="6">
    <location>
        <begin position="176"/>
        <end position="194"/>
    </location>
</feature>
<evidence type="ECO:0000256" key="6">
    <source>
        <dbReference type="SAM" id="Phobius"/>
    </source>
</evidence>
<comment type="caution">
    <text evidence="8">The sequence shown here is derived from an EMBL/GenBank/DDBJ whole genome shotgun (WGS) entry which is preliminary data.</text>
</comment>
<feature type="transmembrane region" description="Helical" evidence="6">
    <location>
        <begin position="261"/>
        <end position="278"/>
    </location>
</feature>
<dbReference type="InterPro" id="IPR050638">
    <property type="entry name" value="AA-Vitamin_Transporters"/>
</dbReference>
<accession>A0ABQ6HGY5</accession>
<name>A0ABQ6HGY5_9GAMM</name>
<dbReference type="InterPro" id="IPR037185">
    <property type="entry name" value="EmrE-like"/>
</dbReference>
<gene>
    <name evidence="8" type="ORF">tloyanaT_23840</name>
</gene>
<feature type="transmembrane region" description="Helical" evidence="6">
    <location>
        <begin position="110"/>
        <end position="128"/>
    </location>
</feature>
<keyword evidence="9" id="KW-1185">Reference proteome</keyword>
<organism evidence="8 9">
    <name type="scientific">Thalassotalea loyana</name>
    <dbReference type="NCBI Taxonomy" id="280483"/>
    <lineage>
        <taxon>Bacteria</taxon>
        <taxon>Pseudomonadati</taxon>
        <taxon>Pseudomonadota</taxon>
        <taxon>Gammaproteobacteria</taxon>
        <taxon>Alteromonadales</taxon>
        <taxon>Colwelliaceae</taxon>
        <taxon>Thalassotalea</taxon>
    </lineage>
</organism>
<evidence type="ECO:0000313" key="9">
    <source>
        <dbReference type="Proteomes" id="UP001157134"/>
    </source>
</evidence>
<proteinExistence type="inferred from homology"/>
<feature type="transmembrane region" description="Helical" evidence="6">
    <location>
        <begin position="134"/>
        <end position="156"/>
    </location>
</feature>
<dbReference type="RefSeq" id="WP_284298867.1">
    <property type="nucleotide sequence ID" value="NZ_BSSV01000005.1"/>
</dbReference>
<dbReference type="InterPro" id="IPR000620">
    <property type="entry name" value="EamA_dom"/>
</dbReference>
<sequence length="285" mass="31855">MFALVFVSLLWAFSFGIIKGELTNLPPTLVAHLRLFISFLVFLPVALFFKRITPSIKLMVLGSVQFGLMYIAYILSYQYLPGYLVAVLTIFTPLYVMIFDAVLKKRFHATWFFPIILSIIGAAILVYRENNADHWFVGFLILQVANLAFAFGQIYYKHYTSHQTQIADHASNMANMYLGAALFSGLVMLASVEGSVTDIEITQRQLYFILYLGAVASGLGFFLWNLGAKQVSSSTLAIMNNGYVPLAIILAFTVFDESIDMIKLLCGTGIIVISLIWAHKQQARG</sequence>
<evidence type="ECO:0000256" key="5">
    <source>
        <dbReference type="ARBA" id="ARBA00023136"/>
    </source>
</evidence>
<dbReference type="PANTHER" id="PTHR32322:SF2">
    <property type="entry name" value="EAMA DOMAIN-CONTAINING PROTEIN"/>
    <property type="match status" value="1"/>
</dbReference>
<dbReference type="PANTHER" id="PTHR32322">
    <property type="entry name" value="INNER MEMBRANE TRANSPORTER"/>
    <property type="match status" value="1"/>
</dbReference>
<dbReference type="EMBL" id="BSSV01000005">
    <property type="protein sequence ID" value="GLX86131.1"/>
    <property type="molecule type" value="Genomic_DNA"/>
</dbReference>
<keyword evidence="3 6" id="KW-0812">Transmembrane</keyword>
<dbReference type="Pfam" id="PF00892">
    <property type="entry name" value="EamA"/>
    <property type="match status" value="2"/>
</dbReference>
<feature type="transmembrane region" description="Helical" evidence="6">
    <location>
        <begin position="206"/>
        <end position="224"/>
    </location>
</feature>
<dbReference type="Proteomes" id="UP001157134">
    <property type="component" value="Unassembled WGS sequence"/>
</dbReference>
<feature type="transmembrane region" description="Helical" evidence="6">
    <location>
        <begin position="236"/>
        <end position="255"/>
    </location>
</feature>
<comment type="subcellular location">
    <subcellularLocation>
        <location evidence="1">Membrane</location>
        <topology evidence="1">Multi-pass membrane protein</topology>
    </subcellularLocation>
</comment>
<comment type="similarity">
    <text evidence="2">Belongs to the EamA transporter family.</text>
</comment>
<protein>
    <submittedName>
        <fullName evidence="8">Membrane protein</fullName>
    </submittedName>
</protein>
<feature type="domain" description="EamA" evidence="7">
    <location>
        <begin position="2"/>
        <end position="126"/>
    </location>
</feature>
<dbReference type="SUPFAM" id="SSF103481">
    <property type="entry name" value="Multidrug resistance efflux transporter EmrE"/>
    <property type="match status" value="2"/>
</dbReference>
<feature type="domain" description="EamA" evidence="7">
    <location>
        <begin position="140"/>
        <end position="276"/>
    </location>
</feature>
<evidence type="ECO:0000256" key="4">
    <source>
        <dbReference type="ARBA" id="ARBA00022989"/>
    </source>
</evidence>
<evidence type="ECO:0000256" key="3">
    <source>
        <dbReference type="ARBA" id="ARBA00022692"/>
    </source>
</evidence>